<feature type="transmembrane region" description="Helical" evidence="2">
    <location>
        <begin position="88"/>
        <end position="110"/>
    </location>
</feature>
<sequence length="357" mass="39994">MQRNPSQASNLAMSHGPVVPSQKLEQKNDEVSNRMMVYAESQDIRYRFSLWDVETIALALASIFGFMDIVGCVYAAMIKNNYSTGRLVVYLAHHILDFIGCAGCVIAYSVSVPQIYFLPIFIAFFYTLIYALLAVFWVVVLALKVKSQHDFYCKVVNYDVILGEWLGKLSPVTCKIIPFQMPSDGSELLKEENPAGPVFLSHQMPAFPQQMPALPHQMPSLTQQMPIVPQQMPSLIQQTPSFSQQMPSLPQQVTSLVESIRHAAMLYTVRLYVSMIMVLLLWFGFWLTILYRSYQQSAKEQNDKSLRLPVAEVADSGQDASSQYGYASTQPVYASSNATSQPMYASSNASTVGPYNQ</sequence>
<feature type="transmembrane region" description="Helical" evidence="2">
    <location>
        <begin position="56"/>
        <end position="76"/>
    </location>
</feature>
<keyword evidence="2" id="KW-1133">Transmembrane helix</keyword>
<feature type="compositionally biased region" description="Polar residues" evidence="1">
    <location>
        <begin position="1"/>
        <end position="12"/>
    </location>
</feature>
<evidence type="ECO:0000256" key="1">
    <source>
        <dbReference type="SAM" id="MobiDB-lite"/>
    </source>
</evidence>
<evidence type="ECO:0000256" key="2">
    <source>
        <dbReference type="SAM" id="Phobius"/>
    </source>
</evidence>
<protein>
    <submittedName>
        <fullName evidence="4">Uncharacterized protein</fullName>
    </submittedName>
</protein>
<evidence type="ECO:0000313" key="3">
    <source>
        <dbReference type="Proteomes" id="UP000887574"/>
    </source>
</evidence>
<proteinExistence type="predicted"/>
<keyword evidence="2" id="KW-0812">Transmembrane</keyword>
<keyword evidence="3" id="KW-1185">Reference proteome</keyword>
<dbReference type="Proteomes" id="UP000887574">
    <property type="component" value="Unplaced"/>
</dbReference>
<feature type="region of interest" description="Disordered" evidence="1">
    <location>
        <begin position="1"/>
        <end position="27"/>
    </location>
</feature>
<keyword evidence="2" id="KW-0472">Membrane</keyword>
<feature type="transmembrane region" description="Helical" evidence="2">
    <location>
        <begin position="116"/>
        <end position="143"/>
    </location>
</feature>
<dbReference type="AlphaFoldDB" id="A0A915EMN5"/>
<organism evidence="3 4">
    <name type="scientific">Ditylenchus dipsaci</name>
    <dbReference type="NCBI Taxonomy" id="166011"/>
    <lineage>
        <taxon>Eukaryota</taxon>
        <taxon>Metazoa</taxon>
        <taxon>Ecdysozoa</taxon>
        <taxon>Nematoda</taxon>
        <taxon>Chromadorea</taxon>
        <taxon>Rhabditida</taxon>
        <taxon>Tylenchina</taxon>
        <taxon>Tylenchomorpha</taxon>
        <taxon>Sphaerularioidea</taxon>
        <taxon>Anguinidae</taxon>
        <taxon>Anguininae</taxon>
        <taxon>Ditylenchus</taxon>
    </lineage>
</organism>
<feature type="transmembrane region" description="Helical" evidence="2">
    <location>
        <begin position="271"/>
        <end position="291"/>
    </location>
</feature>
<evidence type="ECO:0000313" key="4">
    <source>
        <dbReference type="WBParaSite" id="jg7544"/>
    </source>
</evidence>
<reference evidence="4" key="1">
    <citation type="submission" date="2022-11" db="UniProtKB">
        <authorList>
            <consortium name="WormBaseParasite"/>
        </authorList>
    </citation>
    <scope>IDENTIFICATION</scope>
</reference>
<name>A0A915EMN5_9BILA</name>
<accession>A0A915EMN5</accession>
<dbReference type="WBParaSite" id="jg7544">
    <property type="protein sequence ID" value="jg7544"/>
    <property type="gene ID" value="jg7544"/>
</dbReference>